<protein>
    <submittedName>
        <fullName evidence="2">Cupin domain-containing protein</fullName>
    </submittedName>
</protein>
<evidence type="ECO:0000313" key="2">
    <source>
        <dbReference type="EMBL" id="MFC5269394.1"/>
    </source>
</evidence>
<keyword evidence="3" id="KW-1185">Reference proteome</keyword>
<evidence type="ECO:0000259" key="1">
    <source>
        <dbReference type="Pfam" id="PF07883"/>
    </source>
</evidence>
<comment type="caution">
    <text evidence="2">The sequence shown here is derived from an EMBL/GenBank/DDBJ whole genome shotgun (WGS) entry which is preliminary data.</text>
</comment>
<feature type="domain" description="Cupin type-2" evidence="1">
    <location>
        <begin position="42"/>
        <end position="107"/>
    </location>
</feature>
<accession>A0ABW0E5A7</accession>
<reference evidence="3" key="1">
    <citation type="journal article" date="2019" name="Int. J. Syst. Evol. Microbiol.">
        <title>The Global Catalogue of Microorganisms (GCM) 10K type strain sequencing project: providing services to taxonomists for standard genome sequencing and annotation.</title>
        <authorList>
            <consortium name="The Broad Institute Genomics Platform"/>
            <consortium name="The Broad Institute Genome Sequencing Center for Infectious Disease"/>
            <person name="Wu L."/>
            <person name="Ma J."/>
        </authorList>
    </citation>
    <scope>NUCLEOTIDE SEQUENCE [LARGE SCALE GENOMIC DNA]</scope>
    <source>
        <strain evidence="3">KACC 12602</strain>
    </source>
</reference>
<sequence length="123" mass="14082">MSDKKYILQTNPFLVPTTDGKRIEEHFGLATTHTSAYSVAHMLAPPNWSEPFQKPEFDEVTLVLRGKKRIEMDDETIDLGERQSILIKAGTRVRYSNPFDEPCEYVSFCVPAFNIATVNREDE</sequence>
<dbReference type="EMBL" id="JBHSKT010000001">
    <property type="protein sequence ID" value="MFC5269394.1"/>
    <property type="molecule type" value="Genomic_DNA"/>
</dbReference>
<organism evidence="2 3">
    <name type="scientific">Adhaeribacter terreus</name>
    <dbReference type="NCBI Taxonomy" id="529703"/>
    <lineage>
        <taxon>Bacteria</taxon>
        <taxon>Pseudomonadati</taxon>
        <taxon>Bacteroidota</taxon>
        <taxon>Cytophagia</taxon>
        <taxon>Cytophagales</taxon>
        <taxon>Hymenobacteraceae</taxon>
        <taxon>Adhaeribacter</taxon>
    </lineage>
</organism>
<name>A0ABW0E5A7_9BACT</name>
<dbReference type="Gene3D" id="2.60.120.10">
    <property type="entry name" value="Jelly Rolls"/>
    <property type="match status" value="1"/>
</dbReference>
<dbReference type="InterPro" id="IPR013096">
    <property type="entry name" value="Cupin_2"/>
</dbReference>
<dbReference type="Pfam" id="PF07883">
    <property type="entry name" value="Cupin_2"/>
    <property type="match status" value="1"/>
</dbReference>
<evidence type="ECO:0000313" key="3">
    <source>
        <dbReference type="Proteomes" id="UP001596161"/>
    </source>
</evidence>
<dbReference type="RefSeq" id="WP_378015771.1">
    <property type="nucleotide sequence ID" value="NZ_JBHSKT010000001.1"/>
</dbReference>
<proteinExistence type="predicted"/>
<dbReference type="Proteomes" id="UP001596161">
    <property type="component" value="Unassembled WGS sequence"/>
</dbReference>
<dbReference type="InterPro" id="IPR011051">
    <property type="entry name" value="RmlC_Cupin_sf"/>
</dbReference>
<gene>
    <name evidence="2" type="ORF">ACFPIB_02150</name>
</gene>
<dbReference type="SUPFAM" id="SSF51182">
    <property type="entry name" value="RmlC-like cupins"/>
    <property type="match status" value="1"/>
</dbReference>
<dbReference type="InterPro" id="IPR014710">
    <property type="entry name" value="RmlC-like_jellyroll"/>
</dbReference>